<dbReference type="InterPro" id="IPR036397">
    <property type="entry name" value="RNaseH_sf"/>
</dbReference>
<sequence>MDITLELDSRYHERQEEKTHHQKKNPEASKSNSSSSIQKKEKTFQKRDKPHSSLLNKDFKLMNSEKERIIKESLCTYCGGKHSLDSCFQRPQNKLTQLSGKFHSPGKAWWSFLHSQGLNGTFSVIDTSKGEDLILGFGFLNRFNPSIDWRQGLITFNADHKDCYDPSKSISNDFFSAKSCAALVGDSRTPSFPSSVHIPSLNSHMSLMSSRDDILKEIQDFGEDNSIYSLHLFFGNMELPPSSYHDSLEDKFSIGNLQETSGLSNHSLALQISTTVSSRIIERRLLPLNEAALTQFNELKEAFTKAPILSHFDPSLPTIVETNALDYALGAILRQVSDSGKHPIAFDSCTRIPAKLSYDIYDQELLGMVWALKHWRAFLLSLSSLFEVLIDHSSLQYFMESKVLTRRQAHWAEFFLNLISLSLTALDALSCWENVYLERGEDFISNNPMNFQQLIKQDEVQPLRFFAVKVDCLSNLIESIQKELWQDPQYKSIIQELGKGKLYQDYSLDSSSQLLFFKDWVVVPKDPKIKLSILQKRHDSPLAGHPVQEKTLKLFKQDFHWSGMTQYIKDYVSSRQECSRNKNIHHKKFGLLKSLPVPNVPWMCLSMDFITQLPLSDSFDPIFVIVDKFSKMAVFIPTISSITPLDVAHVLIKNIFSKHDLP</sequence>
<keyword evidence="4" id="KW-0255">Endonuclease</keyword>
<evidence type="ECO:0000313" key="10">
    <source>
        <dbReference type="Proteomes" id="UP000765509"/>
    </source>
</evidence>
<dbReference type="InterPro" id="IPR021109">
    <property type="entry name" value="Peptidase_aspartic_dom_sf"/>
</dbReference>
<keyword evidence="1" id="KW-0808">Transferase</keyword>
<comment type="caution">
    <text evidence="9">The sequence shown here is derived from an EMBL/GenBank/DDBJ whole genome shotgun (WGS) entry which is preliminary data.</text>
</comment>
<dbReference type="GO" id="GO:0004519">
    <property type="term" value="F:endonuclease activity"/>
    <property type="evidence" value="ECO:0007669"/>
    <property type="project" value="UniProtKB-KW"/>
</dbReference>
<evidence type="ECO:0000256" key="1">
    <source>
        <dbReference type="ARBA" id="ARBA00022679"/>
    </source>
</evidence>
<dbReference type="InterPro" id="IPR041588">
    <property type="entry name" value="Integrase_H2C2"/>
</dbReference>
<evidence type="ECO:0000259" key="7">
    <source>
        <dbReference type="Pfam" id="PF17919"/>
    </source>
</evidence>
<feature type="domain" description="Integrase zinc-binding" evidence="8">
    <location>
        <begin position="527"/>
        <end position="583"/>
    </location>
</feature>
<dbReference type="EMBL" id="AVOT02005752">
    <property type="protein sequence ID" value="MBW0479875.1"/>
    <property type="molecule type" value="Genomic_DNA"/>
</dbReference>
<keyword evidence="3" id="KW-0540">Nuclease</keyword>
<feature type="domain" description="Reverse transcriptase/retrotransposon-derived protein RNase H-like" evidence="7">
    <location>
        <begin position="290"/>
        <end position="381"/>
    </location>
</feature>
<dbReference type="Pfam" id="PF17921">
    <property type="entry name" value="Integrase_H2C2"/>
    <property type="match status" value="1"/>
</dbReference>
<name>A0A9Q3GV78_9BASI</name>
<dbReference type="InterPro" id="IPR043502">
    <property type="entry name" value="DNA/RNA_pol_sf"/>
</dbReference>
<feature type="region of interest" description="Disordered" evidence="6">
    <location>
        <begin position="1"/>
        <end position="50"/>
    </location>
</feature>
<gene>
    <name evidence="9" type="ORF">O181_019590</name>
</gene>
<dbReference type="SUPFAM" id="SSF56672">
    <property type="entry name" value="DNA/RNA polymerases"/>
    <property type="match status" value="1"/>
</dbReference>
<reference evidence="9" key="1">
    <citation type="submission" date="2021-03" db="EMBL/GenBank/DDBJ databases">
        <title>Draft genome sequence of rust myrtle Austropuccinia psidii MF-1, a brazilian biotype.</title>
        <authorList>
            <person name="Quecine M.C."/>
            <person name="Pachon D.M.R."/>
            <person name="Bonatelli M.L."/>
            <person name="Correr F.H."/>
            <person name="Franceschini L.M."/>
            <person name="Leite T.F."/>
            <person name="Margarido G.R.A."/>
            <person name="Almeida C.A."/>
            <person name="Ferrarezi J.A."/>
            <person name="Labate C.A."/>
        </authorList>
    </citation>
    <scope>NUCLEOTIDE SEQUENCE</scope>
    <source>
        <strain evidence="9">MF-1</strain>
    </source>
</reference>
<keyword evidence="2" id="KW-0548">Nucleotidyltransferase</keyword>
<dbReference type="InterPro" id="IPR050951">
    <property type="entry name" value="Retrovirus_Pol_polyprotein"/>
</dbReference>
<evidence type="ECO:0000256" key="6">
    <source>
        <dbReference type="SAM" id="MobiDB-lite"/>
    </source>
</evidence>
<evidence type="ECO:0000256" key="4">
    <source>
        <dbReference type="ARBA" id="ARBA00022759"/>
    </source>
</evidence>
<feature type="compositionally biased region" description="Basic and acidic residues" evidence="6">
    <location>
        <begin position="7"/>
        <end position="27"/>
    </location>
</feature>
<dbReference type="CDD" id="cd09274">
    <property type="entry name" value="RNase_HI_RT_Ty3"/>
    <property type="match status" value="1"/>
</dbReference>
<dbReference type="Gene3D" id="2.40.70.10">
    <property type="entry name" value="Acid Proteases"/>
    <property type="match status" value="1"/>
</dbReference>
<dbReference type="Pfam" id="PF17919">
    <property type="entry name" value="RT_RNaseH_2"/>
    <property type="match status" value="1"/>
</dbReference>
<dbReference type="Gene3D" id="1.10.340.70">
    <property type="match status" value="1"/>
</dbReference>
<dbReference type="Gene3D" id="3.30.420.10">
    <property type="entry name" value="Ribonuclease H-like superfamily/Ribonuclease H"/>
    <property type="match status" value="1"/>
</dbReference>
<evidence type="ECO:0000259" key="8">
    <source>
        <dbReference type="Pfam" id="PF17921"/>
    </source>
</evidence>
<dbReference type="AlphaFoldDB" id="A0A9Q3GV78"/>
<evidence type="ECO:0000256" key="5">
    <source>
        <dbReference type="ARBA" id="ARBA00023268"/>
    </source>
</evidence>
<evidence type="ECO:0000256" key="2">
    <source>
        <dbReference type="ARBA" id="ARBA00022695"/>
    </source>
</evidence>
<protein>
    <recommendedName>
        <fullName evidence="11">Reverse transcriptase/retrotransposon-derived protein RNase H-like domain-containing protein</fullName>
    </recommendedName>
</protein>
<dbReference type="OrthoDB" id="2505288at2759"/>
<dbReference type="GO" id="GO:0003676">
    <property type="term" value="F:nucleic acid binding"/>
    <property type="evidence" value="ECO:0007669"/>
    <property type="project" value="InterPro"/>
</dbReference>
<evidence type="ECO:0000313" key="9">
    <source>
        <dbReference type="EMBL" id="MBW0479875.1"/>
    </source>
</evidence>
<dbReference type="GO" id="GO:0016779">
    <property type="term" value="F:nucleotidyltransferase activity"/>
    <property type="evidence" value="ECO:0007669"/>
    <property type="project" value="UniProtKB-KW"/>
</dbReference>
<keyword evidence="4" id="KW-0378">Hydrolase</keyword>
<accession>A0A9Q3GV78</accession>
<keyword evidence="5" id="KW-0511">Multifunctional enzyme</keyword>
<dbReference type="Proteomes" id="UP000765509">
    <property type="component" value="Unassembled WGS sequence"/>
</dbReference>
<proteinExistence type="predicted"/>
<feature type="compositionally biased region" description="Basic and acidic residues" evidence="6">
    <location>
        <begin position="38"/>
        <end position="50"/>
    </location>
</feature>
<dbReference type="InterPro" id="IPR012337">
    <property type="entry name" value="RNaseH-like_sf"/>
</dbReference>
<evidence type="ECO:0000256" key="3">
    <source>
        <dbReference type="ARBA" id="ARBA00022722"/>
    </source>
</evidence>
<organism evidence="9 10">
    <name type="scientific">Austropuccinia psidii MF-1</name>
    <dbReference type="NCBI Taxonomy" id="1389203"/>
    <lineage>
        <taxon>Eukaryota</taxon>
        <taxon>Fungi</taxon>
        <taxon>Dikarya</taxon>
        <taxon>Basidiomycota</taxon>
        <taxon>Pucciniomycotina</taxon>
        <taxon>Pucciniomycetes</taxon>
        <taxon>Pucciniales</taxon>
        <taxon>Sphaerophragmiaceae</taxon>
        <taxon>Austropuccinia</taxon>
    </lineage>
</organism>
<dbReference type="SUPFAM" id="SSF53098">
    <property type="entry name" value="Ribonuclease H-like"/>
    <property type="match status" value="1"/>
</dbReference>
<dbReference type="PANTHER" id="PTHR37984">
    <property type="entry name" value="PROTEIN CBG26694"/>
    <property type="match status" value="1"/>
</dbReference>
<dbReference type="PANTHER" id="PTHR37984:SF5">
    <property type="entry name" value="PROTEIN NYNRIN-LIKE"/>
    <property type="match status" value="1"/>
</dbReference>
<keyword evidence="10" id="KW-1185">Reference proteome</keyword>
<feature type="compositionally biased region" description="Low complexity" evidence="6">
    <location>
        <begin position="28"/>
        <end position="37"/>
    </location>
</feature>
<evidence type="ECO:0008006" key="11">
    <source>
        <dbReference type="Google" id="ProtNLM"/>
    </source>
</evidence>
<dbReference type="InterPro" id="IPR041577">
    <property type="entry name" value="RT_RNaseH_2"/>
</dbReference>